<evidence type="ECO:0000256" key="3">
    <source>
        <dbReference type="ARBA" id="ARBA00020422"/>
    </source>
</evidence>
<proteinExistence type="predicted"/>
<keyword evidence="6" id="KW-0762">Sugar transport</keyword>
<evidence type="ECO:0000256" key="5">
    <source>
        <dbReference type="ARBA" id="ARBA00022490"/>
    </source>
</evidence>
<dbReference type="InterPro" id="IPR001020">
    <property type="entry name" value="PTS_HPr_His_P_site"/>
</dbReference>
<keyword evidence="7" id="KW-0598">Phosphotransferase system</keyword>
<dbReference type="InterPro" id="IPR035895">
    <property type="entry name" value="HPr-like_sf"/>
</dbReference>
<dbReference type="PROSITE" id="PS51350">
    <property type="entry name" value="PTS_HPR_DOM"/>
    <property type="match status" value="1"/>
</dbReference>
<evidence type="ECO:0000256" key="7">
    <source>
        <dbReference type="ARBA" id="ARBA00022683"/>
    </source>
</evidence>
<dbReference type="EMBL" id="FLUM01000001">
    <property type="protein sequence ID" value="SBV90641.1"/>
    <property type="molecule type" value="Genomic_DNA"/>
</dbReference>
<evidence type="ECO:0000256" key="4">
    <source>
        <dbReference type="ARBA" id="ARBA00022448"/>
    </source>
</evidence>
<feature type="domain" description="HPr" evidence="9">
    <location>
        <begin position="3"/>
        <end position="87"/>
    </location>
</feature>
<comment type="function">
    <text evidence="1">General (non sugar-specific) component of the phosphoenolpyruvate-dependent sugar phosphotransferase system (sugar PTS). This major carbohydrate active-transport system catalyzes the phosphorylation of incoming sugar substrates concomitantly with their translocation across the cell membrane. The phosphoryl group from phosphoenolpyruvate (PEP) is transferred to the phosphoryl carrier protein HPr by enzyme I. Phospho-HPr then transfers it to the PTS EIIA domain.</text>
</comment>
<dbReference type="PROSITE" id="PS00369">
    <property type="entry name" value="PTS_HPR_HIS"/>
    <property type="match status" value="1"/>
</dbReference>
<dbReference type="InterPro" id="IPR002114">
    <property type="entry name" value="PTS_HPr_Ser_P_site"/>
</dbReference>
<dbReference type="Gene3D" id="3.30.1340.10">
    <property type="entry name" value="HPr-like"/>
    <property type="match status" value="1"/>
</dbReference>
<sequence length="87" mass="9345">MATIQTTIEIKEGDGLHARPASELAALAKTFKSDITLGFASKEANARSIISMLALGLKKGSVINLKADGEDSEEAIQEVIKFFENIH</sequence>
<reference evidence="10" key="1">
    <citation type="submission" date="2016-04" db="EMBL/GenBank/DDBJ databases">
        <authorList>
            <person name="Evans L.H."/>
            <person name="Alamgir A."/>
            <person name="Owens N."/>
            <person name="Weber N.D."/>
            <person name="Virtaneva K."/>
            <person name="Barbian K."/>
            <person name="Babar A."/>
            <person name="Rosenke K."/>
        </authorList>
    </citation>
    <scope>NUCLEOTIDE SEQUENCE</scope>
    <source>
        <strain evidence="10">86-1</strain>
    </source>
</reference>
<dbReference type="CDD" id="cd00367">
    <property type="entry name" value="PTS-HPr_like"/>
    <property type="match status" value="1"/>
</dbReference>
<evidence type="ECO:0000259" key="9">
    <source>
        <dbReference type="PROSITE" id="PS51350"/>
    </source>
</evidence>
<dbReference type="PANTHER" id="PTHR33705">
    <property type="entry name" value="PHOSPHOCARRIER PROTEIN HPR"/>
    <property type="match status" value="1"/>
</dbReference>
<keyword evidence="5" id="KW-0963">Cytoplasm</keyword>
<dbReference type="NCBIfam" id="TIGR01003">
    <property type="entry name" value="PTS_HPr_family"/>
    <property type="match status" value="1"/>
</dbReference>
<dbReference type="Pfam" id="PF00381">
    <property type="entry name" value="PTS-HPr"/>
    <property type="match status" value="1"/>
</dbReference>
<comment type="subcellular location">
    <subcellularLocation>
        <location evidence="2">Cytoplasm</location>
    </subcellularLocation>
</comment>
<dbReference type="InterPro" id="IPR050399">
    <property type="entry name" value="HPr"/>
</dbReference>
<keyword evidence="10" id="KW-0808">Transferase</keyword>
<accession>A0A212ITX5</accession>
<dbReference type="AlphaFoldDB" id="A0A212ITX5"/>
<evidence type="ECO:0000256" key="6">
    <source>
        <dbReference type="ARBA" id="ARBA00022597"/>
    </source>
</evidence>
<evidence type="ECO:0000256" key="8">
    <source>
        <dbReference type="ARBA" id="ARBA00033055"/>
    </source>
</evidence>
<dbReference type="PROSITE" id="PS00589">
    <property type="entry name" value="PTS_HPR_SER"/>
    <property type="match status" value="1"/>
</dbReference>
<dbReference type="GO" id="GO:0016740">
    <property type="term" value="F:transferase activity"/>
    <property type="evidence" value="ECO:0007669"/>
    <property type="project" value="UniProtKB-KW"/>
</dbReference>
<dbReference type="PRINTS" id="PR00107">
    <property type="entry name" value="PHOSPHOCPHPR"/>
</dbReference>
<organism evidence="10">
    <name type="scientific">uncultured Dysgonomonas sp</name>
    <dbReference type="NCBI Taxonomy" id="206096"/>
    <lineage>
        <taxon>Bacteria</taxon>
        <taxon>Pseudomonadati</taxon>
        <taxon>Bacteroidota</taxon>
        <taxon>Bacteroidia</taxon>
        <taxon>Bacteroidales</taxon>
        <taxon>Dysgonomonadaceae</taxon>
        <taxon>Dysgonomonas</taxon>
        <taxon>environmental samples</taxon>
    </lineage>
</organism>
<dbReference type="PANTHER" id="PTHR33705:SF1">
    <property type="entry name" value="PHOSPHOCARRIER PROTEIN HPR"/>
    <property type="match status" value="1"/>
</dbReference>
<gene>
    <name evidence="10" type="ORF">KL86DYS1_10127</name>
</gene>
<dbReference type="GO" id="GO:0005737">
    <property type="term" value="C:cytoplasm"/>
    <property type="evidence" value="ECO:0007669"/>
    <property type="project" value="UniProtKB-SubCell"/>
</dbReference>
<evidence type="ECO:0000256" key="2">
    <source>
        <dbReference type="ARBA" id="ARBA00004496"/>
    </source>
</evidence>
<dbReference type="GO" id="GO:0009401">
    <property type="term" value="P:phosphoenolpyruvate-dependent sugar phosphotransferase system"/>
    <property type="evidence" value="ECO:0007669"/>
    <property type="project" value="UniProtKB-KW"/>
</dbReference>
<name>A0A212ITX5_9BACT</name>
<dbReference type="RefSeq" id="WP_296937855.1">
    <property type="nucleotide sequence ID" value="NZ_LT599032.1"/>
</dbReference>
<evidence type="ECO:0000313" key="10">
    <source>
        <dbReference type="EMBL" id="SBV90641.1"/>
    </source>
</evidence>
<keyword evidence="4" id="KW-0813">Transport</keyword>
<dbReference type="InterPro" id="IPR000032">
    <property type="entry name" value="HPr-like"/>
</dbReference>
<evidence type="ECO:0000256" key="1">
    <source>
        <dbReference type="ARBA" id="ARBA00003681"/>
    </source>
</evidence>
<protein>
    <recommendedName>
        <fullName evidence="3">Phosphocarrier protein HPr</fullName>
    </recommendedName>
    <alternativeName>
        <fullName evidence="8">Histidine-containing protein</fullName>
    </alternativeName>
</protein>
<dbReference type="SUPFAM" id="SSF55594">
    <property type="entry name" value="HPr-like"/>
    <property type="match status" value="1"/>
</dbReference>